<dbReference type="Gene3D" id="3.40.50.1010">
    <property type="entry name" value="5'-nuclease"/>
    <property type="match status" value="1"/>
</dbReference>
<dbReference type="PANTHER" id="PTHR42646">
    <property type="entry name" value="FLAP ENDONUCLEASE XNI"/>
    <property type="match status" value="1"/>
</dbReference>
<organism evidence="4">
    <name type="scientific">Bradyrhizobium quebecense</name>
    <dbReference type="NCBI Taxonomy" id="2748629"/>
    <lineage>
        <taxon>Bacteria</taxon>
        <taxon>Pseudomonadati</taxon>
        <taxon>Pseudomonadota</taxon>
        <taxon>Alphaproteobacteria</taxon>
        <taxon>Hyphomicrobiales</taxon>
        <taxon>Nitrobacteraceae</taxon>
        <taxon>Bradyrhizobium</taxon>
    </lineage>
</organism>
<dbReference type="InterPro" id="IPR029060">
    <property type="entry name" value="PIN-like_dom_sf"/>
</dbReference>
<accession>A0A973WRA7</accession>
<dbReference type="GO" id="GO:0033567">
    <property type="term" value="P:DNA replication, Okazaki fragment processing"/>
    <property type="evidence" value="ECO:0007669"/>
    <property type="project" value="InterPro"/>
</dbReference>
<dbReference type="EMBL" id="JABWSX010000001">
    <property type="protein sequence ID" value="NVL07775.1"/>
    <property type="molecule type" value="Genomic_DNA"/>
</dbReference>
<keyword evidence="4" id="KW-0269">Exonuclease</keyword>
<dbReference type="SUPFAM" id="SSF88723">
    <property type="entry name" value="PIN domain-like"/>
    <property type="match status" value="1"/>
</dbReference>
<dbReference type="Pfam" id="PF02739">
    <property type="entry name" value="5_3_exonuc_N"/>
    <property type="match status" value="1"/>
</dbReference>
<evidence type="ECO:0000256" key="2">
    <source>
        <dbReference type="ARBA" id="ARBA00022801"/>
    </source>
</evidence>
<gene>
    <name evidence="4" type="ORF">HU230_18910</name>
</gene>
<comment type="caution">
    <text evidence="4">The sequence shown here is derived from an EMBL/GenBank/DDBJ whole genome shotgun (WGS) entry which is preliminary data.</text>
</comment>
<protein>
    <submittedName>
        <fullName evidence="4">Exonuclease</fullName>
    </submittedName>
</protein>
<dbReference type="SMART" id="SM00475">
    <property type="entry name" value="53EXOc"/>
    <property type="match status" value="1"/>
</dbReference>
<dbReference type="PANTHER" id="PTHR42646:SF2">
    <property type="entry name" value="5'-3' EXONUCLEASE FAMILY PROTEIN"/>
    <property type="match status" value="1"/>
</dbReference>
<dbReference type="GO" id="GO:0008409">
    <property type="term" value="F:5'-3' exonuclease activity"/>
    <property type="evidence" value="ECO:0007669"/>
    <property type="project" value="InterPro"/>
</dbReference>
<evidence type="ECO:0000256" key="1">
    <source>
        <dbReference type="ARBA" id="ARBA00022722"/>
    </source>
</evidence>
<dbReference type="AlphaFoldDB" id="A0A973WRA7"/>
<dbReference type="InterPro" id="IPR036279">
    <property type="entry name" value="5-3_exonuclease_C_sf"/>
</dbReference>
<sequence>MAKKVLLIDGDQFLFTACIAVEQEVRWDDQNHVLYSNAVEARRNLDGMLERIFTRFNTKEHVLCFTAGTNFRFGIDSTYKNNRAGQRKPLCYAQLREDVEASYRCTAMDTLEADDVMGILATRPQPGVQAIIVSQDKDMKTIPTTIWDGKDVVVQTEADADRFHMYQTLIGDTADGYPGCPGIGDVAATALLDAPSTWVAYEHTMKSGARKGEVETRYKTEPTDSVWKAVVSCYERAGLTEEDALRQARLARILRWSDWDSVNKKPLLWSPQR</sequence>
<dbReference type="Gene3D" id="1.10.150.20">
    <property type="entry name" value="5' to 3' exonuclease, C-terminal subdomain"/>
    <property type="match status" value="1"/>
</dbReference>
<evidence type="ECO:0000313" key="4">
    <source>
        <dbReference type="EMBL" id="NVL07775.1"/>
    </source>
</evidence>
<dbReference type="InterPro" id="IPR020046">
    <property type="entry name" value="5-3_exonucl_a-hlix_arch_N"/>
</dbReference>
<proteinExistence type="predicted"/>
<keyword evidence="1" id="KW-0540">Nuclease</keyword>
<evidence type="ECO:0000259" key="3">
    <source>
        <dbReference type="SMART" id="SM00475"/>
    </source>
</evidence>
<dbReference type="InterPro" id="IPR002421">
    <property type="entry name" value="5-3_exonuclease"/>
</dbReference>
<dbReference type="GO" id="GO:0003677">
    <property type="term" value="F:DNA binding"/>
    <property type="evidence" value="ECO:0007669"/>
    <property type="project" value="InterPro"/>
</dbReference>
<dbReference type="SUPFAM" id="SSF47807">
    <property type="entry name" value="5' to 3' exonuclease, C-terminal subdomain"/>
    <property type="match status" value="1"/>
</dbReference>
<dbReference type="InterPro" id="IPR038969">
    <property type="entry name" value="FEN"/>
</dbReference>
<dbReference type="RefSeq" id="WP_176531394.1">
    <property type="nucleotide sequence ID" value="NZ_CP088022.1"/>
</dbReference>
<dbReference type="GO" id="GO:0017108">
    <property type="term" value="F:5'-flap endonuclease activity"/>
    <property type="evidence" value="ECO:0007669"/>
    <property type="project" value="InterPro"/>
</dbReference>
<feature type="domain" description="5'-3' exonuclease" evidence="3">
    <location>
        <begin position="3"/>
        <end position="265"/>
    </location>
</feature>
<reference evidence="4" key="1">
    <citation type="submission" date="2020-06" db="EMBL/GenBank/DDBJ databases">
        <title>Whole Genome Sequence of Bradyrhizobium sp. Strain 66S1MB.</title>
        <authorList>
            <person name="Bromfield E."/>
            <person name="Cloutier S."/>
        </authorList>
    </citation>
    <scope>NUCLEOTIDE SEQUENCE</scope>
    <source>
        <strain evidence="4">66S1MB</strain>
    </source>
</reference>
<keyword evidence="2" id="KW-0378">Hydrolase</keyword>
<name>A0A973WRA7_9BRAD</name>